<evidence type="ECO:0000313" key="2">
    <source>
        <dbReference type="EMBL" id="KAF9892357.1"/>
    </source>
</evidence>
<organism evidence="2 3">
    <name type="scientific">Aspergillus nanangensis</name>
    <dbReference type="NCBI Taxonomy" id="2582783"/>
    <lineage>
        <taxon>Eukaryota</taxon>
        <taxon>Fungi</taxon>
        <taxon>Dikarya</taxon>
        <taxon>Ascomycota</taxon>
        <taxon>Pezizomycotina</taxon>
        <taxon>Eurotiomycetes</taxon>
        <taxon>Eurotiomycetidae</taxon>
        <taxon>Eurotiales</taxon>
        <taxon>Aspergillaceae</taxon>
        <taxon>Aspergillus</taxon>
        <taxon>Aspergillus subgen. Circumdati</taxon>
    </lineage>
</organism>
<name>A0AAD4CTU0_ASPNN</name>
<sequence length="184" mass="20829">MALRTVRNSIGHENLKSQTFQNKNLSPRKKTTTGESSNRRPLPPPNDHHPISPRPARNGPRADTVTKVADPQPHQYWLGRLVTLINAFHYEDSFNSPDISTGFGMLSSFSRPLGHPNSNEAGYRIKRAFMVLENVCTTNEASRSLRDFRDEYIKKMYPKFRKRHVLASSVAPNMNATHLSSTLS</sequence>
<protein>
    <submittedName>
        <fullName evidence="2">Uncharacterized protein</fullName>
    </submittedName>
</protein>
<evidence type="ECO:0000256" key="1">
    <source>
        <dbReference type="SAM" id="MobiDB-lite"/>
    </source>
</evidence>
<dbReference type="Proteomes" id="UP001194746">
    <property type="component" value="Unassembled WGS sequence"/>
</dbReference>
<gene>
    <name evidence="2" type="ORF">FE257_002134</name>
</gene>
<dbReference type="EMBL" id="VCAU01000013">
    <property type="protein sequence ID" value="KAF9892357.1"/>
    <property type="molecule type" value="Genomic_DNA"/>
</dbReference>
<comment type="caution">
    <text evidence="2">The sequence shown here is derived from an EMBL/GenBank/DDBJ whole genome shotgun (WGS) entry which is preliminary data.</text>
</comment>
<reference evidence="2" key="2">
    <citation type="submission" date="2020-02" db="EMBL/GenBank/DDBJ databases">
        <authorList>
            <person name="Gilchrist C.L.M."/>
            <person name="Chooi Y.-H."/>
        </authorList>
    </citation>
    <scope>NUCLEOTIDE SEQUENCE</scope>
    <source>
        <strain evidence="2">MST-FP2251</strain>
    </source>
</reference>
<keyword evidence="3" id="KW-1185">Reference proteome</keyword>
<reference evidence="2" key="1">
    <citation type="journal article" date="2019" name="Beilstein J. Org. Chem.">
        <title>Nanangenines: drimane sesquiterpenoids as the dominant metabolite cohort of a novel Australian fungus, Aspergillus nanangensis.</title>
        <authorList>
            <person name="Lacey H.J."/>
            <person name="Gilchrist C.L.M."/>
            <person name="Crombie A."/>
            <person name="Kalaitzis J.A."/>
            <person name="Vuong D."/>
            <person name="Rutledge P.J."/>
            <person name="Turner P."/>
            <person name="Pitt J.I."/>
            <person name="Lacey E."/>
            <person name="Chooi Y.H."/>
            <person name="Piggott A.M."/>
        </authorList>
    </citation>
    <scope>NUCLEOTIDE SEQUENCE</scope>
    <source>
        <strain evidence="2">MST-FP2251</strain>
    </source>
</reference>
<accession>A0AAD4CTU0</accession>
<feature type="region of interest" description="Disordered" evidence="1">
    <location>
        <begin position="1"/>
        <end position="70"/>
    </location>
</feature>
<evidence type="ECO:0000313" key="3">
    <source>
        <dbReference type="Proteomes" id="UP001194746"/>
    </source>
</evidence>
<proteinExistence type="predicted"/>
<dbReference type="AlphaFoldDB" id="A0AAD4CTU0"/>
<feature type="compositionally biased region" description="Polar residues" evidence="1">
    <location>
        <begin position="16"/>
        <end position="25"/>
    </location>
</feature>